<dbReference type="Proteomes" id="UP000262802">
    <property type="component" value="Chromosome"/>
</dbReference>
<dbReference type="RefSeq" id="WP_119443706.1">
    <property type="nucleotide sequence ID" value="NZ_CP032317.1"/>
</dbReference>
<sequence length="191" mass="21201">MFTPRFFRLFATAALGVALFSACETSRQNFPEGKGPNRQVEESLRVLDSPNRLVAVVEAGKVEYKVPRQQLMVNFTRQFGDGTVVNSAQVRKVQSSAKEKASYFLVGLGLRNGMFRAMAMPLELTTDNELYLSSATERYLLEGRGCQMCYFNFNRSAITGSTCEDNSGGGTCDLEIKEKNTFFPATANNSR</sequence>
<protein>
    <recommendedName>
        <fullName evidence="3">Lipoprotein</fullName>
    </recommendedName>
</protein>
<gene>
    <name evidence="1" type="ORF">D3Y59_03010</name>
</gene>
<reference evidence="1 2" key="1">
    <citation type="submission" date="2018-09" db="EMBL/GenBank/DDBJ databases">
        <title>Hymenobacter medium sp. nov., isolated from R2A medium.</title>
        <authorList>
            <person name="Yingchao G."/>
        </authorList>
    </citation>
    <scope>NUCLEOTIDE SEQUENCE [LARGE SCALE GENOMIC DNA]</scope>
    <source>
        <strain evidence="2">sh-6</strain>
    </source>
</reference>
<dbReference type="EMBL" id="CP032317">
    <property type="protein sequence ID" value="AYA36119.1"/>
    <property type="molecule type" value="Genomic_DNA"/>
</dbReference>
<evidence type="ECO:0000313" key="2">
    <source>
        <dbReference type="Proteomes" id="UP000262802"/>
    </source>
</evidence>
<dbReference type="KEGG" id="hyh:D3Y59_03010"/>
<evidence type="ECO:0000313" key="1">
    <source>
        <dbReference type="EMBL" id="AYA36119.1"/>
    </source>
</evidence>
<accession>A0A3B7R465</accession>
<keyword evidence="2" id="KW-1185">Reference proteome</keyword>
<organism evidence="1 2">
    <name type="scientific">Hymenobacter oligotrophus</name>
    <dbReference type="NCBI Taxonomy" id="2319843"/>
    <lineage>
        <taxon>Bacteria</taxon>
        <taxon>Pseudomonadati</taxon>
        <taxon>Bacteroidota</taxon>
        <taxon>Cytophagia</taxon>
        <taxon>Cytophagales</taxon>
        <taxon>Hymenobacteraceae</taxon>
        <taxon>Hymenobacter</taxon>
    </lineage>
</organism>
<evidence type="ECO:0008006" key="3">
    <source>
        <dbReference type="Google" id="ProtNLM"/>
    </source>
</evidence>
<proteinExistence type="predicted"/>
<dbReference type="OrthoDB" id="876092at2"/>
<dbReference type="AlphaFoldDB" id="A0A3B7R465"/>
<dbReference type="PROSITE" id="PS51257">
    <property type="entry name" value="PROKAR_LIPOPROTEIN"/>
    <property type="match status" value="1"/>
</dbReference>
<name>A0A3B7R465_9BACT</name>